<evidence type="ECO:0000256" key="1">
    <source>
        <dbReference type="ARBA" id="ARBA00004123"/>
    </source>
</evidence>
<dbReference type="SMART" id="SM00658">
    <property type="entry name" value="RPOL8c"/>
    <property type="match status" value="1"/>
</dbReference>
<evidence type="ECO:0000313" key="4">
    <source>
        <dbReference type="EMBL" id="SCV68668.1"/>
    </source>
</evidence>
<name>A0A238FC00_9BASI</name>
<comment type="subcellular location">
    <subcellularLocation>
        <location evidence="1">Nucleus</location>
    </subcellularLocation>
</comment>
<dbReference type="GO" id="GO:0005666">
    <property type="term" value="C:RNA polymerase III complex"/>
    <property type="evidence" value="ECO:0007669"/>
    <property type="project" value="TreeGrafter"/>
</dbReference>
<evidence type="ECO:0000256" key="3">
    <source>
        <dbReference type="ARBA" id="ARBA00023242"/>
    </source>
</evidence>
<keyword evidence="5" id="KW-1185">Reference proteome</keyword>
<reference evidence="5" key="1">
    <citation type="submission" date="2016-09" db="EMBL/GenBank/DDBJ databases">
        <authorList>
            <person name="Jeantristanb JTB J.-T."/>
            <person name="Ricardo R."/>
        </authorList>
    </citation>
    <scope>NUCLEOTIDE SEQUENCE [LARGE SCALE GENOMIC DNA]</scope>
</reference>
<evidence type="ECO:0000256" key="2">
    <source>
        <dbReference type="ARBA" id="ARBA00008912"/>
    </source>
</evidence>
<keyword evidence="3" id="KW-0539">Nucleus</keyword>
<evidence type="ECO:0000313" key="5">
    <source>
        <dbReference type="Proteomes" id="UP000198372"/>
    </source>
</evidence>
<dbReference type="EMBL" id="FMSP01000003">
    <property type="protein sequence ID" value="SCV68668.1"/>
    <property type="molecule type" value="Genomic_DNA"/>
</dbReference>
<dbReference type="PIRSF" id="PIRSF000779">
    <property type="entry name" value="RNA_pol_Rpb8"/>
    <property type="match status" value="1"/>
</dbReference>
<dbReference type="GO" id="GO:0005665">
    <property type="term" value="C:RNA polymerase II, core complex"/>
    <property type="evidence" value="ECO:0007669"/>
    <property type="project" value="TreeGrafter"/>
</dbReference>
<dbReference type="GO" id="GO:0006351">
    <property type="term" value="P:DNA-templated transcription"/>
    <property type="evidence" value="ECO:0007669"/>
    <property type="project" value="InterPro"/>
</dbReference>
<organism evidence="4 5">
    <name type="scientific">Microbotryum intermedium</name>
    <dbReference type="NCBI Taxonomy" id="269621"/>
    <lineage>
        <taxon>Eukaryota</taxon>
        <taxon>Fungi</taxon>
        <taxon>Dikarya</taxon>
        <taxon>Basidiomycota</taxon>
        <taxon>Pucciniomycotina</taxon>
        <taxon>Microbotryomycetes</taxon>
        <taxon>Microbotryales</taxon>
        <taxon>Microbotryaceae</taxon>
        <taxon>Microbotryum</taxon>
    </lineage>
</organism>
<dbReference type="SUPFAM" id="SSF50249">
    <property type="entry name" value="Nucleic acid-binding proteins"/>
    <property type="match status" value="1"/>
</dbReference>
<dbReference type="Pfam" id="PF03870">
    <property type="entry name" value="RNA_pol_Rpb8"/>
    <property type="match status" value="1"/>
</dbReference>
<dbReference type="InterPro" id="IPR005570">
    <property type="entry name" value="RPABC3"/>
</dbReference>
<dbReference type="Gene3D" id="2.40.50.140">
    <property type="entry name" value="Nucleic acid-binding proteins"/>
    <property type="match status" value="1"/>
</dbReference>
<dbReference type="STRING" id="269621.A0A238FC00"/>
<dbReference type="GO" id="GO:0003899">
    <property type="term" value="F:DNA-directed RNA polymerase activity"/>
    <property type="evidence" value="ECO:0007669"/>
    <property type="project" value="InterPro"/>
</dbReference>
<protein>
    <submittedName>
        <fullName evidence="4">BQ2448_789 protein</fullName>
    </submittedName>
</protein>
<sequence>MSSLQTSSVLFQDIFTTTDVDRGTPSTVLLQRVITALTPSSPLNLRPSPTTALCSFRPLHTWTPPQKMAKSSIGVLSRLTARSSNFDMDLTLDVNIDLLPITPQMTFSFALTSSLLPEGEKETAGGWRAGIEGGLADDWEYVMYGKVYKFDQDTQERVTAYASFGGLLMALSGSYRHVSNVTVGENVYLLLRR</sequence>
<accession>A0A238FC00</accession>
<gene>
    <name evidence="4" type="ORF">BQ2448_789</name>
</gene>
<dbReference type="OrthoDB" id="20018at2759"/>
<dbReference type="GO" id="GO:0005736">
    <property type="term" value="C:RNA polymerase I complex"/>
    <property type="evidence" value="ECO:0007669"/>
    <property type="project" value="TreeGrafter"/>
</dbReference>
<comment type="similarity">
    <text evidence="2">Belongs to the eukaryotic RPB8 RNA polymerase subunit family.</text>
</comment>
<dbReference type="AlphaFoldDB" id="A0A238FC00"/>
<dbReference type="InterPro" id="IPR012340">
    <property type="entry name" value="NA-bd_OB-fold"/>
</dbReference>
<dbReference type="PANTHER" id="PTHR10917:SF0">
    <property type="entry name" value="DNA-DIRECTED RNA POLYMERASES I, II, AND III SUBUNIT RPABC3"/>
    <property type="match status" value="1"/>
</dbReference>
<proteinExistence type="inferred from homology"/>
<dbReference type="PANTHER" id="PTHR10917">
    <property type="entry name" value="DNA-DIRECTED RNA POLYMERASES I, II, AND III SUBUNIT RPABC3"/>
    <property type="match status" value="1"/>
</dbReference>
<dbReference type="Proteomes" id="UP000198372">
    <property type="component" value="Unassembled WGS sequence"/>
</dbReference>